<dbReference type="InterPro" id="IPR036291">
    <property type="entry name" value="NAD(P)-bd_dom_sf"/>
</dbReference>
<feature type="domain" description="NAD-dependent epimerase/dehydratase" evidence="1">
    <location>
        <begin position="6"/>
        <end position="153"/>
    </location>
</feature>
<dbReference type="STRING" id="313368.SAMN04488012_104209"/>
<evidence type="ECO:0000259" key="1">
    <source>
        <dbReference type="Pfam" id="PF01370"/>
    </source>
</evidence>
<dbReference type="SUPFAM" id="SSF51735">
    <property type="entry name" value="NAD(P)-binding Rossmann-fold domains"/>
    <property type="match status" value="1"/>
</dbReference>
<name>A0A1M6G5J7_9RHOB</name>
<reference evidence="2 3" key="1">
    <citation type="submission" date="2016-11" db="EMBL/GenBank/DDBJ databases">
        <authorList>
            <person name="Jaros S."/>
            <person name="Januszkiewicz K."/>
            <person name="Wedrychowicz H."/>
        </authorList>
    </citation>
    <scope>NUCLEOTIDE SEQUENCE [LARGE SCALE GENOMIC DNA]</scope>
    <source>
        <strain evidence="2 3">DSM 26892</strain>
    </source>
</reference>
<dbReference type="Proteomes" id="UP000184040">
    <property type="component" value="Unassembled WGS sequence"/>
</dbReference>
<dbReference type="EMBL" id="FQZA01000004">
    <property type="protein sequence ID" value="SHJ05211.1"/>
    <property type="molecule type" value="Genomic_DNA"/>
</dbReference>
<evidence type="ECO:0000313" key="2">
    <source>
        <dbReference type="EMBL" id="SHJ05211.1"/>
    </source>
</evidence>
<dbReference type="Gene3D" id="3.40.50.720">
    <property type="entry name" value="NAD(P)-binding Rossmann-like Domain"/>
    <property type="match status" value="1"/>
</dbReference>
<accession>A0A1M6G5J7</accession>
<dbReference type="InterPro" id="IPR001509">
    <property type="entry name" value="Epimerase_deHydtase"/>
</dbReference>
<gene>
    <name evidence="2" type="ORF">SAMN04488012_104209</name>
</gene>
<protein>
    <submittedName>
        <fullName evidence="2">NAD dependent epimerase/dehydratase family protein</fullName>
    </submittedName>
</protein>
<keyword evidence="3" id="KW-1185">Reference proteome</keyword>
<evidence type="ECO:0000313" key="3">
    <source>
        <dbReference type="Proteomes" id="UP000184040"/>
    </source>
</evidence>
<dbReference type="Pfam" id="PF01370">
    <property type="entry name" value="Epimerase"/>
    <property type="match status" value="1"/>
</dbReference>
<sequence length="274" mass="28252">MKPLILIGASGLVGARLMRAFPLIGRPALGVGRGQAADLGWDMDMPPPSCPAARGAAVVVLAGVTPLSGRPLEHNTRLARAGVDAARAWGAAHAFILSTSAVYGATGDRPAGEDAPLAGASPYARAKIEMERAVRGPDVTALRLANVAGASEPFLSIRRGATRLDRFPDAPDAPSRSFIGPVTLARALAALADQAEAGERPPPVLNLAGRDPLTMADLFVAVGVRPERPVAPPGAIARVHLDTAALSRLWPVPSPDAAALWDEVRATDPVVARA</sequence>
<dbReference type="RefSeq" id="WP_073128282.1">
    <property type="nucleotide sequence ID" value="NZ_FQZA01000004.1"/>
</dbReference>
<dbReference type="AlphaFoldDB" id="A0A1M6G5J7"/>
<organism evidence="2 3">
    <name type="scientific">Palleronia salina</name>
    <dbReference type="NCBI Taxonomy" id="313368"/>
    <lineage>
        <taxon>Bacteria</taxon>
        <taxon>Pseudomonadati</taxon>
        <taxon>Pseudomonadota</taxon>
        <taxon>Alphaproteobacteria</taxon>
        <taxon>Rhodobacterales</taxon>
        <taxon>Roseobacteraceae</taxon>
        <taxon>Palleronia</taxon>
    </lineage>
</organism>
<proteinExistence type="predicted"/>